<name>A0A193C341_AMYOR</name>
<dbReference type="Pfam" id="PF22880">
    <property type="entry name" value="DUF7019"/>
    <property type="match status" value="1"/>
</dbReference>
<dbReference type="KEGG" id="aori:SD37_26920"/>
<sequence>MHFEAPLSYGVTRNGASVFFIDPNVPTVSYPTGSSLRLLLHGTATHLLGFPNMHTYDVASNSRWRVDTLFELVREQRENGQQLDDSAAFDTGRPVEENRSDRNELRTVTSLAASLGTDYTAAWMAGYARVTAVFPSQRLENGRAAAVLAATPLYVEYVDPPGDALATP</sequence>
<evidence type="ECO:0000313" key="1">
    <source>
        <dbReference type="EMBL" id="ANN18897.1"/>
    </source>
</evidence>
<dbReference type="Proteomes" id="UP000093695">
    <property type="component" value="Chromosome"/>
</dbReference>
<proteinExistence type="predicted"/>
<protein>
    <submittedName>
        <fullName evidence="1">Uncharacterized protein</fullName>
    </submittedName>
</protein>
<dbReference type="NCBIfam" id="NF040893">
    <property type="entry name" value="SAVMC3_10250"/>
    <property type="match status" value="1"/>
</dbReference>
<reference evidence="1 2" key="1">
    <citation type="journal article" date="2015" name="Genome Announc.">
        <title>Draft Genome Sequence of Norvancomycin-Producing Strain Amycolatopsis orientalis CPCC200066.</title>
        <authorList>
            <person name="Lei X."/>
            <person name="Yuan F."/>
            <person name="Shi Y."/>
            <person name="Li X."/>
            <person name="Wang L."/>
            <person name="Hong B."/>
        </authorList>
    </citation>
    <scope>NUCLEOTIDE SEQUENCE [LARGE SCALE GENOMIC DNA]</scope>
    <source>
        <strain evidence="1 2">B-37</strain>
    </source>
</reference>
<dbReference type="InterPro" id="IPR054284">
    <property type="entry name" value="DUF7019"/>
</dbReference>
<organism evidence="1 2">
    <name type="scientific">Amycolatopsis orientalis</name>
    <name type="common">Nocardia orientalis</name>
    <dbReference type="NCBI Taxonomy" id="31958"/>
    <lineage>
        <taxon>Bacteria</taxon>
        <taxon>Bacillati</taxon>
        <taxon>Actinomycetota</taxon>
        <taxon>Actinomycetes</taxon>
        <taxon>Pseudonocardiales</taxon>
        <taxon>Pseudonocardiaceae</taxon>
        <taxon>Amycolatopsis</taxon>
    </lineage>
</organism>
<keyword evidence="2" id="KW-1185">Reference proteome</keyword>
<dbReference type="EMBL" id="CP016174">
    <property type="protein sequence ID" value="ANN18897.1"/>
    <property type="molecule type" value="Genomic_DNA"/>
</dbReference>
<gene>
    <name evidence="1" type="ORF">SD37_26920</name>
</gene>
<accession>A0A193C341</accession>
<dbReference type="AlphaFoldDB" id="A0A193C341"/>
<evidence type="ECO:0000313" key="2">
    <source>
        <dbReference type="Proteomes" id="UP000093695"/>
    </source>
</evidence>